<feature type="compositionally biased region" description="Low complexity" evidence="1">
    <location>
        <begin position="95"/>
        <end position="115"/>
    </location>
</feature>
<feature type="region of interest" description="Disordered" evidence="1">
    <location>
        <begin position="1"/>
        <end position="328"/>
    </location>
</feature>
<feature type="compositionally biased region" description="Basic residues" evidence="1">
    <location>
        <begin position="182"/>
        <end position="192"/>
    </location>
</feature>
<feature type="compositionally biased region" description="Low complexity" evidence="1">
    <location>
        <begin position="196"/>
        <end position="225"/>
    </location>
</feature>
<evidence type="ECO:0000256" key="1">
    <source>
        <dbReference type="SAM" id="MobiDB-lite"/>
    </source>
</evidence>
<accession>A0A3S4D4L9</accession>
<dbReference type="InterPro" id="IPR018800">
    <property type="entry name" value="PRCC"/>
</dbReference>
<dbReference type="Pfam" id="PF10253">
    <property type="entry name" value="PRCC"/>
    <property type="match status" value="1"/>
</dbReference>
<dbReference type="EMBL" id="OUUZ01000009">
    <property type="protein sequence ID" value="SPQ22460.1"/>
    <property type="molecule type" value="Genomic_DNA"/>
</dbReference>
<organism evidence="2 3">
    <name type="scientific">Thermothielavioides terrestris</name>
    <dbReference type="NCBI Taxonomy" id="2587410"/>
    <lineage>
        <taxon>Eukaryota</taxon>
        <taxon>Fungi</taxon>
        <taxon>Dikarya</taxon>
        <taxon>Ascomycota</taxon>
        <taxon>Pezizomycotina</taxon>
        <taxon>Sordariomycetes</taxon>
        <taxon>Sordariomycetidae</taxon>
        <taxon>Sordariales</taxon>
        <taxon>Chaetomiaceae</taxon>
        <taxon>Thermothielavioides</taxon>
    </lineage>
</organism>
<evidence type="ECO:0000313" key="2">
    <source>
        <dbReference type="EMBL" id="SPQ22460.1"/>
    </source>
</evidence>
<feature type="compositionally biased region" description="Polar residues" evidence="1">
    <location>
        <begin position="255"/>
        <end position="292"/>
    </location>
</feature>
<gene>
    <name evidence="2" type="ORF">TT172_LOCUS4879</name>
</gene>
<dbReference type="Proteomes" id="UP000289323">
    <property type="component" value="Unassembled WGS sequence"/>
</dbReference>
<feature type="compositionally biased region" description="Polar residues" evidence="1">
    <location>
        <begin position="75"/>
        <end position="84"/>
    </location>
</feature>
<evidence type="ECO:0000313" key="3">
    <source>
        <dbReference type="Proteomes" id="UP000289323"/>
    </source>
</evidence>
<dbReference type="AlphaFoldDB" id="A0A3S4D4L9"/>
<reference evidence="2 3" key="1">
    <citation type="submission" date="2018-04" db="EMBL/GenBank/DDBJ databases">
        <authorList>
            <person name="Huttner S."/>
            <person name="Dainat J."/>
        </authorList>
    </citation>
    <scope>NUCLEOTIDE SEQUENCE [LARGE SCALE GENOMIC DNA]</scope>
</reference>
<name>A0A3S4D4L9_9PEZI</name>
<proteinExistence type="predicted"/>
<protein>
    <submittedName>
        <fullName evidence="2">F15e9906-0d97-4dad-b303-56a8bf175aa8</fullName>
    </submittedName>
</protein>
<feature type="compositionally biased region" description="Low complexity" evidence="1">
    <location>
        <begin position="293"/>
        <end position="328"/>
    </location>
</feature>
<sequence>MGLVDYSDSESEPESVQPGPVPAAAAAAAKKPFQKLLDRSSGSGKIVVSLPAPSAADETGAEDTEQPPAKRAKTSGGSRFSNLGSFLPPPKKKGTGAPAASAASGRSPGAAPAPGFHLRTAAEPAFARGDGVSGAAEAADDDTTSSGADHGRAGPSIPEGQKPEEEVKLVGKPLMFKPLSVARKKAPAKPKKKEAAPVAAAAAPAQAGPPSGTSPMTPSSEPTQTKKISLFSIDDDDELASSAPPAETGAYEPLFTSTAADPLSPQQQLQDGEESAVTSAYPTTSSYQAEPATTTTTTNNNDNNNTPQSSSSSSNIPPSLSTLSDSLSPAARRELFGRAAGGSSASALPPNAKVVSFDMAREYAHNETLRASAAAAQQAFNPVRAIAPGKHSLRQVVAMAQSNQSALEESFARARSNQRDAAGRYGWK</sequence>